<organism evidence="4 5">
    <name type="scientific">Saccharopolyspora halophila</name>
    <dbReference type="NCBI Taxonomy" id="405551"/>
    <lineage>
        <taxon>Bacteria</taxon>
        <taxon>Bacillati</taxon>
        <taxon>Actinomycetota</taxon>
        <taxon>Actinomycetes</taxon>
        <taxon>Pseudonocardiales</taxon>
        <taxon>Pseudonocardiaceae</taxon>
        <taxon>Saccharopolyspora</taxon>
    </lineage>
</organism>
<dbReference type="SMART" id="SM00331">
    <property type="entry name" value="PP2C_SIG"/>
    <property type="match status" value="1"/>
</dbReference>
<evidence type="ECO:0000313" key="4">
    <source>
        <dbReference type="EMBL" id="GAA2358680.1"/>
    </source>
</evidence>
<dbReference type="InterPro" id="IPR003018">
    <property type="entry name" value="GAF"/>
</dbReference>
<keyword evidence="5" id="KW-1185">Reference proteome</keyword>
<accession>A0ABN3GR13</accession>
<dbReference type="Gene3D" id="3.30.450.40">
    <property type="match status" value="1"/>
</dbReference>
<proteinExistence type="predicted"/>
<evidence type="ECO:0000259" key="2">
    <source>
        <dbReference type="SMART" id="SM00065"/>
    </source>
</evidence>
<dbReference type="InterPro" id="IPR052016">
    <property type="entry name" value="Bact_Sigma-Reg"/>
</dbReference>
<evidence type="ECO:0000313" key="5">
    <source>
        <dbReference type="Proteomes" id="UP001501218"/>
    </source>
</evidence>
<dbReference type="PANTHER" id="PTHR43156">
    <property type="entry name" value="STAGE II SPORULATION PROTEIN E-RELATED"/>
    <property type="match status" value="1"/>
</dbReference>
<feature type="domain" description="GAF" evidence="2">
    <location>
        <begin position="28"/>
        <end position="173"/>
    </location>
</feature>
<dbReference type="InterPro" id="IPR001932">
    <property type="entry name" value="PPM-type_phosphatase-like_dom"/>
</dbReference>
<name>A0ABN3GR13_9PSEU</name>
<dbReference type="Proteomes" id="UP001501218">
    <property type="component" value="Unassembled WGS sequence"/>
</dbReference>
<dbReference type="PANTHER" id="PTHR43156:SF2">
    <property type="entry name" value="STAGE II SPORULATION PROTEIN E"/>
    <property type="match status" value="1"/>
</dbReference>
<dbReference type="InterPro" id="IPR029016">
    <property type="entry name" value="GAF-like_dom_sf"/>
</dbReference>
<feature type="domain" description="PPM-type phosphatase" evidence="3">
    <location>
        <begin position="190"/>
        <end position="402"/>
    </location>
</feature>
<dbReference type="InterPro" id="IPR036457">
    <property type="entry name" value="PPM-type-like_dom_sf"/>
</dbReference>
<dbReference type="SMART" id="SM00065">
    <property type="entry name" value="GAF"/>
    <property type="match status" value="1"/>
</dbReference>
<evidence type="ECO:0000259" key="3">
    <source>
        <dbReference type="SMART" id="SM00331"/>
    </source>
</evidence>
<dbReference type="Gene3D" id="3.60.40.10">
    <property type="entry name" value="PPM-type phosphatase domain"/>
    <property type="match status" value="1"/>
</dbReference>
<dbReference type="EMBL" id="BAAARA010000019">
    <property type="protein sequence ID" value="GAA2358680.1"/>
    <property type="molecule type" value="Genomic_DNA"/>
</dbReference>
<comment type="caution">
    <text evidence="4">The sequence shown here is derived from an EMBL/GenBank/DDBJ whole genome shotgun (WGS) entry which is preliminary data.</text>
</comment>
<keyword evidence="1" id="KW-0378">Hydrolase</keyword>
<protein>
    <submittedName>
        <fullName evidence="4">SpoIIE family protein phosphatase</fullName>
    </submittedName>
</protein>
<dbReference type="Pfam" id="PF07228">
    <property type="entry name" value="SpoIIE"/>
    <property type="match status" value="1"/>
</dbReference>
<evidence type="ECO:0000256" key="1">
    <source>
        <dbReference type="ARBA" id="ARBA00022801"/>
    </source>
</evidence>
<gene>
    <name evidence="4" type="ORF">GCM10009854_41460</name>
</gene>
<dbReference type="SUPFAM" id="SSF55781">
    <property type="entry name" value="GAF domain-like"/>
    <property type="match status" value="1"/>
</dbReference>
<sequence>MHPSADASAEDRLRRIEPVTDTSLAHLDINHLLREILARVRDVLEVDIATVLLLESGGEELIATAAVGMDEHLQQGVRMPVDHGFAGTVLAGGSALAFDDIGDSVLLSSALQERGIRSLAGAPMVVDGETIGVLCVGVCGPRGFSDRDAQLVQIAADRVAATYQAGSSRAERIAATVLQHSLLPGKLPTIPDVSIDGRYVAGADRGVGGDWYDVFELPSGSIGIVMGDVAGHGLLAAVVMGRLRSALRAYALDEEDPARVLHKLDRKVTHFEPDAMATVAYSIYDPRTARLTTSLAGHVPPVLAPAGGRGKLVQVPVDPPIGVQVSQRRRSTVDVDLAAGSTICFFTDGLVERREQHIDAGFDALCEVVAPGPAHEVCTAVMGELVTATPSTEDIAFLALSRHESQ</sequence>
<dbReference type="Pfam" id="PF01590">
    <property type="entry name" value="GAF"/>
    <property type="match status" value="1"/>
</dbReference>
<reference evidence="4 5" key="1">
    <citation type="journal article" date="2019" name="Int. J. Syst. Evol. Microbiol.">
        <title>The Global Catalogue of Microorganisms (GCM) 10K type strain sequencing project: providing services to taxonomists for standard genome sequencing and annotation.</title>
        <authorList>
            <consortium name="The Broad Institute Genomics Platform"/>
            <consortium name="The Broad Institute Genome Sequencing Center for Infectious Disease"/>
            <person name="Wu L."/>
            <person name="Ma J."/>
        </authorList>
    </citation>
    <scope>NUCLEOTIDE SEQUENCE [LARGE SCALE GENOMIC DNA]</scope>
    <source>
        <strain evidence="4 5">JCM 16221</strain>
    </source>
</reference>